<organism evidence="3 4">
    <name type="scientific">Persicobacter diffluens</name>
    <dbReference type="NCBI Taxonomy" id="981"/>
    <lineage>
        <taxon>Bacteria</taxon>
        <taxon>Pseudomonadati</taxon>
        <taxon>Bacteroidota</taxon>
        <taxon>Cytophagia</taxon>
        <taxon>Cytophagales</taxon>
        <taxon>Persicobacteraceae</taxon>
        <taxon>Persicobacter</taxon>
    </lineage>
</organism>
<dbReference type="SUPFAM" id="SSF46785">
    <property type="entry name" value="Winged helix' DNA-binding domain"/>
    <property type="match status" value="2"/>
</dbReference>
<dbReference type="AlphaFoldDB" id="A0AAN4W4E7"/>
<evidence type="ECO:0000256" key="1">
    <source>
        <dbReference type="ARBA" id="ARBA00038283"/>
    </source>
</evidence>
<proteinExistence type="inferred from homology"/>
<dbReference type="InterPro" id="IPR036388">
    <property type="entry name" value="WH-like_DNA-bd_sf"/>
</dbReference>
<dbReference type="Gene3D" id="1.10.10.10">
    <property type="entry name" value="Winged helix-like DNA-binding domain superfamily/Winged helix DNA-binding domain"/>
    <property type="match status" value="2"/>
</dbReference>
<keyword evidence="4" id="KW-1185">Reference proteome</keyword>
<dbReference type="GO" id="GO:0003887">
    <property type="term" value="F:DNA-directed DNA polymerase activity"/>
    <property type="evidence" value="ECO:0007669"/>
    <property type="project" value="InterPro"/>
</dbReference>
<comment type="similarity">
    <text evidence="1">Belongs to the initiator RepB protein family.</text>
</comment>
<dbReference type="Pfam" id="PF21205">
    <property type="entry name" value="Rep3_C"/>
    <property type="match status" value="1"/>
</dbReference>
<name>A0AAN4W4E7_9BACT</name>
<dbReference type="EMBL" id="BQKE01000008">
    <property type="protein sequence ID" value="GJM64927.1"/>
    <property type="molecule type" value="Genomic_DNA"/>
</dbReference>
<evidence type="ECO:0000313" key="4">
    <source>
        <dbReference type="Proteomes" id="UP001310022"/>
    </source>
</evidence>
<evidence type="ECO:0000259" key="2">
    <source>
        <dbReference type="Pfam" id="PF01051"/>
    </source>
</evidence>
<accession>A0AAN4W4E7</accession>
<protein>
    <recommendedName>
        <fullName evidence="2">Initiator Rep protein WH1 domain-containing protein</fullName>
    </recommendedName>
</protein>
<dbReference type="Proteomes" id="UP001310022">
    <property type="component" value="Unassembled WGS sequence"/>
</dbReference>
<dbReference type="InterPro" id="IPR000525">
    <property type="entry name" value="Initiator_Rep_WH1"/>
</dbReference>
<feature type="domain" description="Initiator Rep protein WH1" evidence="2">
    <location>
        <begin position="70"/>
        <end position="215"/>
    </location>
</feature>
<dbReference type="InterPro" id="IPR036390">
    <property type="entry name" value="WH_DNA-bd_sf"/>
</dbReference>
<dbReference type="GO" id="GO:0006270">
    <property type="term" value="P:DNA replication initiation"/>
    <property type="evidence" value="ECO:0007669"/>
    <property type="project" value="InterPro"/>
</dbReference>
<comment type="caution">
    <text evidence="3">The sequence shown here is derived from an EMBL/GenBank/DDBJ whole genome shotgun (WGS) entry which is preliminary data.</text>
</comment>
<gene>
    <name evidence="3" type="ORF">PEDI_54790</name>
</gene>
<sequence length="380" mass="44140">MGTSYIPYGYALYVERVRLISHGYVLYVKGTSYISKGTPCTQEGTENILMGTFYISILFSIFQPMEKELVKVHNNFTQNAKYQISEAAKNLLYMVLSVYKQENDVNASYFINLNSFSQFTGKKFNYSQFKVLAAEMQGKVKDKHTPMIHVEIPGKKISAFPLFKEISYLEEEGTIEVKLNDVLKPLWDNYTQFTSLNLRHGILLRGKHTKRIFDYVSSLVNFQKAYKKYPQIPIADFKELLGLEPNQYAKYNLFRDKVLDLAVREINEKTDLRVAYEEIRRGRKVLSLKWSISREKVSTEELQPVQAKLEFPTENKKVFDHGGLMFEEDVYRRMNGELTNRQKNKLFELILVAEDEIDLDRNDAGQVSAFVDSVWHQVTG</sequence>
<evidence type="ECO:0000313" key="3">
    <source>
        <dbReference type="EMBL" id="GJM64927.1"/>
    </source>
</evidence>
<dbReference type="Pfam" id="PF01051">
    <property type="entry name" value="Rep3_N"/>
    <property type="match status" value="1"/>
</dbReference>
<reference evidence="3 4" key="1">
    <citation type="submission" date="2021-12" db="EMBL/GenBank/DDBJ databases">
        <title>Genome sequencing of bacteria with rrn-lacking chromosome and rrn-plasmid.</title>
        <authorList>
            <person name="Anda M."/>
            <person name="Iwasaki W."/>
        </authorList>
    </citation>
    <scope>NUCLEOTIDE SEQUENCE [LARGE SCALE GENOMIC DNA]</scope>
    <source>
        <strain evidence="3 4">NBRC 15940</strain>
    </source>
</reference>